<keyword evidence="3" id="KW-1185">Reference proteome</keyword>
<protein>
    <submittedName>
        <fullName evidence="2">Uncharacterized protein</fullName>
    </submittedName>
</protein>
<reference evidence="2" key="1">
    <citation type="submission" date="2021-03" db="EMBL/GenBank/DDBJ databases">
        <title>Chromosome level genome of the anhydrobiotic midge Polypedilum vanderplanki.</title>
        <authorList>
            <person name="Yoshida Y."/>
            <person name="Kikawada T."/>
            <person name="Gusev O."/>
        </authorList>
    </citation>
    <scope>NUCLEOTIDE SEQUENCE</scope>
    <source>
        <strain evidence="2">NIAS01</strain>
        <tissue evidence="2">Whole body or cell culture</tissue>
    </source>
</reference>
<dbReference type="AlphaFoldDB" id="A0A9J6CS81"/>
<keyword evidence="1" id="KW-0732">Signal</keyword>
<sequence length="138" mass="15824">MRFFNFLIITSIFLITINNSQSDLIPEKVQDFFSNISNKTKSGFDTVLVKLGIRNSNKTISNHPVTRTHHIVCVEKLDSEECLLELEMNQEKYEEYIKIQEDCRRSGDKTSILCTVNGRLDACPKGFTRDSRGACEKN</sequence>
<comment type="caution">
    <text evidence="2">The sequence shown here is derived from an EMBL/GenBank/DDBJ whole genome shotgun (WGS) entry which is preliminary data.</text>
</comment>
<evidence type="ECO:0000313" key="3">
    <source>
        <dbReference type="Proteomes" id="UP001107558"/>
    </source>
</evidence>
<evidence type="ECO:0000256" key="1">
    <source>
        <dbReference type="SAM" id="SignalP"/>
    </source>
</evidence>
<organism evidence="2 3">
    <name type="scientific">Polypedilum vanderplanki</name>
    <name type="common">Sleeping chironomid midge</name>
    <dbReference type="NCBI Taxonomy" id="319348"/>
    <lineage>
        <taxon>Eukaryota</taxon>
        <taxon>Metazoa</taxon>
        <taxon>Ecdysozoa</taxon>
        <taxon>Arthropoda</taxon>
        <taxon>Hexapoda</taxon>
        <taxon>Insecta</taxon>
        <taxon>Pterygota</taxon>
        <taxon>Neoptera</taxon>
        <taxon>Endopterygota</taxon>
        <taxon>Diptera</taxon>
        <taxon>Nematocera</taxon>
        <taxon>Chironomoidea</taxon>
        <taxon>Chironomidae</taxon>
        <taxon>Chironominae</taxon>
        <taxon>Polypedilum</taxon>
        <taxon>Polypedilum</taxon>
    </lineage>
</organism>
<proteinExistence type="predicted"/>
<name>A0A9J6CS81_POLVA</name>
<evidence type="ECO:0000313" key="2">
    <source>
        <dbReference type="EMBL" id="KAG5684719.1"/>
    </source>
</evidence>
<feature type="chain" id="PRO_5039931028" evidence="1">
    <location>
        <begin position="23"/>
        <end position="138"/>
    </location>
</feature>
<feature type="signal peptide" evidence="1">
    <location>
        <begin position="1"/>
        <end position="22"/>
    </location>
</feature>
<gene>
    <name evidence="2" type="ORF">PVAND_013933</name>
</gene>
<accession>A0A9J6CS81</accession>
<dbReference type="EMBL" id="JADBJN010000001">
    <property type="protein sequence ID" value="KAG5684719.1"/>
    <property type="molecule type" value="Genomic_DNA"/>
</dbReference>
<dbReference type="Proteomes" id="UP001107558">
    <property type="component" value="Chromosome 1"/>
</dbReference>